<gene>
    <name evidence="2" type="ORF">LY90DRAFT_501335</name>
</gene>
<dbReference type="AlphaFoldDB" id="A0A1Y2F0P8"/>
<feature type="transmembrane region" description="Helical" evidence="1">
    <location>
        <begin position="71"/>
        <end position="88"/>
    </location>
</feature>
<evidence type="ECO:0000256" key="1">
    <source>
        <dbReference type="SAM" id="Phobius"/>
    </source>
</evidence>
<organism evidence="2 3">
    <name type="scientific">Neocallimastix californiae</name>
    <dbReference type="NCBI Taxonomy" id="1754190"/>
    <lineage>
        <taxon>Eukaryota</taxon>
        <taxon>Fungi</taxon>
        <taxon>Fungi incertae sedis</taxon>
        <taxon>Chytridiomycota</taxon>
        <taxon>Chytridiomycota incertae sedis</taxon>
        <taxon>Neocallimastigomycetes</taxon>
        <taxon>Neocallimastigales</taxon>
        <taxon>Neocallimastigaceae</taxon>
        <taxon>Neocallimastix</taxon>
    </lineage>
</organism>
<name>A0A1Y2F0P8_9FUNG</name>
<dbReference type="STRING" id="1754190.A0A1Y2F0P8"/>
<keyword evidence="1" id="KW-0812">Transmembrane</keyword>
<dbReference type="Proteomes" id="UP000193920">
    <property type="component" value="Unassembled WGS sequence"/>
</dbReference>
<keyword evidence="3" id="KW-1185">Reference proteome</keyword>
<feature type="transmembrane region" description="Helical" evidence="1">
    <location>
        <begin position="190"/>
        <end position="211"/>
    </location>
</feature>
<proteinExistence type="predicted"/>
<comment type="caution">
    <text evidence="2">The sequence shown here is derived from an EMBL/GenBank/DDBJ whole genome shotgun (WGS) entry which is preliminary data.</text>
</comment>
<sequence length="444" mass="52055">MLSHEELLTLESERGNFIENGTNASLFQWLGSKGTNFTCYMEYLNKQDNEDKINNTIDIIRTIIYALHKPVQFTFFYWTLLIFILHKFNFKKPVMKIILVHFIFRTLGDIVDKFGDLMSHYFANKIETDAQGNLIYSCQYDAPSPEMNPLRWVITRQLGCALWCFGEIVADWYPLLRTKAVVRDKSSIKYVYVACGIFNLSKIALVLYHFTLSPKELYTSKGAYNKDRVDLFYFTYWLIQLFVIYSSAIYDGTVYIVLRKNLSKMGKSNFGFINKFKLISEYRIVVSAIISAVFLPIISITIIIKYYFYITKRYHKLEFSFDDIRQSINNFQYFMIFIDQILLLNSKEGTTLEVSNYSNSYSNNSNFGGKSSINPVLNGNYQLKKDLNNNYIDYNYRINESNINTNLYNNSSTDTYVNSIFSNNSRFQSVGYINEYDINKNKWN</sequence>
<accession>A0A1Y2F0P8</accession>
<evidence type="ECO:0000313" key="2">
    <source>
        <dbReference type="EMBL" id="ORY77452.1"/>
    </source>
</evidence>
<protein>
    <submittedName>
        <fullName evidence="2">Uncharacterized protein</fullName>
    </submittedName>
</protein>
<reference evidence="2 3" key="1">
    <citation type="submission" date="2016-08" db="EMBL/GenBank/DDBJ databases">
        <title>A Parts List for Fungal Cellulosomes Revealed by Comparative Genomics.</title>
        <authorList>
            <consortium name="DOE Joint Genome Institute"/>
            <person name="Haitjema C.H."/>
            <person name="Gilmore S.P."/>
            <person name="Henske J.K."/>
            <person name="Solomon K.V."/>
            <person name="De Groot R."/>
            <person name="Kuo A."/>
            <person name="Mondo S.J."/>
            <person name="Salamov A.A."/>
            <person name="Labutti K."/>
            <person name="Zhao Z."/>
            <person name="Chiniquy J."/>
            <person name="Barry K."/>
            <person name="Brewer H.M."/>
            <person name="Purvine S.O."/>
            <person name="Wright A.T."/>
            <person name="Boxma B."/>
            <person name="Van Alen T."/>
            <person name="Hackstein J.H."/>
            <person name="Baker S.E."/>
            <person name="Grigoriev I.V."/>
            <person name="O'Malley M.A."/>
        </authorList>
    </citation>
    <scope>NUCLEOTIDE SEQUENCE [LARGE SCALE GENOMIC DNA]</scope>
    <source>
        <strain evidence="2 3">G1</strain>
    </source>
</reference>
<feature type="transmembrane region" description="Helical" evidence="1">
    <location>
        <begin position="231"/>
        <end position="258"/>
    </location>
</feature>
<keyword evidence="1" id="KW-1133">Transmembrane helix</keyword>
<keyword evidence="1" id="KW-0472">Membrane</keyword>
<dbReference type="EMBL" id="MCOG01000019">
    <property type="protein sequence ID" value="ORY77452.1"/>
    <property type="molecule type" value="Genomic_DNA"/>
</dbReference>
<evidence type="ECO:0000313" key="3">
    <source>
        <dbReference type="Proteomes" id="UP000193920"/>
    </source>
</evidence>
<feature type="transmembrane region" description="Helical" evidence="1">
    <location>
        <begin position="284"/>
        <end position="308"/>
    </location>
</feature>